<dbReference type="EMBL" id="BAABHB010000002">
    <property type="protein sequence ID" value="GAA4400064.1"/>
    <property type="molecule type" value="Genomic_DNA"/>
</dbReference>
<dbReference type="PRINTS" id="PR00723">
    <property type="entry name" value="SUBTILISIN"/>
</dbReference>
<dbReference type="InterPro" id="IPR023828">
    <property type="entry name" value="Peptidase_S8_Ser-AS"/>
</dbReference>
<dbReference type="InterPro" id="IPR036852">
    <property type="entry name" value="Peptidase_S8/S53_dom_sf"/>
</dbReference>
<dbReference type="InterPro" id="IPR034080">
    <property type="entry name" value="Protease_P7-like_dom"/>
</dbReference>
<dbReference type="SUPFAM" id="SSF103657">
    <property type="entry name" value="BAR/IMD domain-like"/>
    <property type="match status" value="1"/>
</dbReference>
<evidence type="ECO:0000313" key="7">
    <source>
        <dbReference type="EMBL" id="GAA4400064.1"/>
    </source>
</evidence>
<feature type="domain" description="Peptidase S8/S53" evidence="6">
    <location>
        <begin position="62"/>
        <end position="492"/>
    </location>
</feature>
<feature type="active site" description="Charge relay system" evidence="5">
    <location>
        <position position="68"/>
    </location>
</feature>
<keyword evidence="3 5" id="KW-0378">Hydrolase</keyword>
<evidence type="ECO:0000256" key="3">
    <source>
        <dbReference type="ARBA" id="ARBA00022801"/>
    </source>
</evidence>
<dbReference type="Pfam" id="PF00082">
    <property type="entry name" value="Peptidase_S8"/>
    <property type="match status" value="1"/>
</dbReference>
<keyword evidence="4 5" id="KW-0720">Serine protease</keyword>
<evidence type="ECO:0000259" key="6">
    <source>
        <dbReference type="Pfam" id="PF00082"/>
    </source>
</evidence>
<dbReference type="CDD" id="cd07483">
    <property type="entry name" value="Peptidases_S8_Subtilisin_Novo-like"/>
    <property type="match status" value="1"/>
</dbReference>
<dbReference type="PANTHER" id="PTHR43399">
    <property type="entry name" value="SUBTILISIN-RELATED"/>
    <property type="match status" value="1"/>
</dbReference>
<dbReference type="PROSITE" id="PS00137">
    <property type="entry name" value="SUBTILASE_HIS"/>
    <property type="match status" value="1"/>
</dbReference>
<reference evidence="8" key="1">
    <citation type="journal article" date="2019" name="Int. J. Syst. Evol. Microbiol.">
        <title>The Global Catalogue of Microorganisms (GCM) 10K type strain sequencing project: providing services to taxonomists for standard genome sequencing and annotation.</title>
        <authorList>
            <consortium name="The Broad Institute Genomics Platform"/>
            <consortium name="The Broad Institute Genome Sequencing Center for Infectious Disease"/>
            <person name="Wu L."/>
            <person name="Ma J."/>
        </authorList>
    </citation>
    <scope>NUCLEOTIDE SEQUENCE [LARGE SCALE GENOMIC DNA]</scope>
    <source>
        <strain evidence="8">JCM 17925</strain>
    </source>
</reference>
<dbReference type="PROSITE" id="PS00138">
    <property type="entry name" value="SUBTILASE_SER"/>
    <property type="match status" value="1"/>
</dbReference>
<accession>A0ABP8K4I2</accession>
<comment type="caution">
    <text evidence="7">The sequence shown here is derived from an EMBL/GenBank/DDBJ whole genome shotgun (WGS) entry which is preliminary data.</text>
</comment>
<name>A0ABP8K4I2_9BACT</name>
<comment type="similarity">
    <text evidence="1 5">Belongs to the peptidase S8 family.</text>
</comment>
<dbReference type="Proteomes" id="UP001500936">
    <property type="component" value="Unassembled WGS sequence"/>
</dbReference>
<dbReference type="InterPro" id="IPR000209">
    <property type="entry name" value="Peptidase_S8/S53_dom"/>
</dbReference>
<dbReference type="InterPro" id="IPR051048">
    <property type="entry name" value="Peptidase_S8/S53_subtilisin"/>
</dbReference>
<gene>
    <name evidence="7" type="ORF">GCM10023187_12800</name>
</gene>
<evidence type="ECO:0000313" key="8">
    <source>
        <dbReference type="Proteomes" id="UP001500936"/>
    </source>
</evidence>
<dbReference type="RefSeq" id="WP_345265115.1">
    <property type="nucleotide sequence ID" value="NZ_BAABHB010000002.1"/>
</dbReference>
<feature type="active site" description="Charge relay system" evidence="5">
    <location>
        <position position="290"/>
    </location>
</feature>
<dbReference type="PANTHER" id="PTHR43399:SF4">
    <property type="entry name" value="CELL WALL-ASSOCIATED PROTEASE"/>
    <property type="match status" value="1"/>
</dbReference>
<dbReference type="InterPro" id="IPR027267">
    <property type="entry name" value="AH/BAR_dom_sf"/>
</dbReference>
<sequence length="539" mass="59268">MFIKKPIARVFFVYTLGLLIPFAGMGQTYQWFHAEPKGDTALGISTERTYQELLKDRKATPVIVAVIDGGVDTTHEDLKRILWKNPKEIPGNGIDDDGNGYVDDVFGWNFLGGKDGRNVRYEQAEETRLYAKLKPLYEGKERSAVPADKQKEYDQFVKARTDYRKKLAEYAAYKQPYNQLFSRVKASTEELKKALQVTKLDTTTLQTLKSADARAQQNAMFLYSFLTSANFGDADTAIDELSKAVEQINARVDYAYNPEYNPRDIVGDNPENWKETKYGNSDVTGPDADHGTHVAGIIAADRENNLGVNGVANNVRIMAIRAVPDGDERDKDVANAIRYAVDNGASIINMSFGKSHSPQREAVDQAIRYAETKGVLLVHAAGNDHLDLDAKDQYPSVAYINGQEIPNMITVGATGRAKGRTMVAEFSNYGRHKVDVFAPGVDIFSTVPGSEYQNHSGTSMAAPVVTGIAAVLKSYFPQLSAEAIKKIIVDSAVRYPLQVTKPGSKEPVSFAELSKTGAVVNLYEAVKLAQAQTAKATKP</sequence>
<dbReference type="InterPro" id="IPR022398">
    <property type="entry name" value="Peptidase_S8_His-AS"/>
</dbReference>
<feature type="active site" description="Charge relay system" evidence="5">
    <location>
        <position position="459"/>
    </location>
</feature>
<keyword evidence="8" id="KW-1185">Reference proteome</keyword>
<organism evidence="7 8">
    <name type="scientific">Nibrella viscosa</name>
    <dbReference type="NCBI Taxonomy" id="1084524"/>
    <lineage>
        <taxon>Bacteria</taxon>
        <taxon>Pseudomonadati</taxon>
        <taxon>Bacteroidota</taxon>
        <taxon>Cytophagia</taxon>
        <taxon>Cytophagales</taxon>
        <taxon>Spirosomataceae</taxon>
        <taxon>Nibrella</taxon>
    </lineage>
</organism>
<dbReference type="SUPFAM" id="SSF52743">
    <property type="entry name" value="Subtilisin-like"/>
    <property type="match status" value="1"/>
</dbReference>
<dbReference type="PROSITE" id="PS51892">
    <property type="entry name" value="SUBTILASE"/>
    <property type="match status" value="1"/>
</dbReference>
<evidence type="ECO:0000256" key="4">
    <source>
        <dbReference type="ARBA" id="ARBA00022825"/>
    </source>
</evidence>
<dbReference type="InterPro" id="IPR015500">
    <property type="entry name" value="Peptidase_S8_subtilisin-rel"/>
</dbReference>
<evidence type="ECO:0000256" key="2">
    <source>
        <dbReference type="ARBA" id="ARBA00022670"/>
    </source>
</evidence>
<keyword evidence="2 5" id="KW-0645">Protease</keyword>
<evidence type="ECO:0000256" key="1">
    <source>
        <dbReference type="ARBA" id="ARBA00011073"/>
    </source>
</evidence>
<protein>
    <submittedName>
        <fullName evidence="7">S8 family peptidase</fullName>
    </submittedName>
</protein>
<proteinExistence type="inferred from homology"/>
<evidence type="ECO:0000256" key="5">
    <source>
        <dbReference type="PROSITE-ProRule" id="PRU01240"/>
    </source>
</evidence>
<dbReference type="Gene3D" id="3.40.50.200">
    <property type="entry name" value="Peptidase S8/S53 domain"/>
    <property type="match status" value="2"/>
</dbReference>